<accession>A0A5S9X9T7</accession>
<dbReference type="Proteomes" id="UP000426265">
    <property type="component" value="Unassembled WGS sequence"/>
</dbReference>
<feature type="chain" id="PRO_5036150645" description="NAD(P)-binding Rossmann-fold superfamily protein" evidence="3">
    <location>
        <begin position="30"/>
        <end position="374"/>
    </location>
</feature>
<dbReference type="InterPro" id="IPR020904">
    <property type="entry name" value="Sc_DH/Rdtase_CS"/>
</dbReference>
<dbReference type="Gene3D" id="3.40.50.720">
    <property type="entry name" value="NAD(P)-binding Rossmann-like Domain"/>
    <property type="match status" value="1"/>
</dbReference>
<evidence type="ECO:0000256" key="2">
    <source>
        <dbReference type="SAM" id="Phobius"/>
    </source>
</evidence>
<evidence type="ECO:0000313" key="5">
    <source>
        <dbReference type="EMBL" id="VYS56158.1"/>
    </source>
</evidence>
<reference evidence="4 7" key="1">
    <citation type="submission" date="2019-12" db="EMBL/GenBank/DDBJ databases">
        <authorList>
            <person name="Jiao W.-B."/>
            <person name="Schneeberger K."/>
        </authorList>
    </citation>
    <scope>NUCLEOTIDE SEQUENCE [LARGE SCALE GENOMIC DNA]</scope>
    <source>
        <strain evidence="6">cv. An-1</strain>
        <strain evidence="7">cv. C24</strain>
    </source>
</reference>
<keyword evidence="3" id="KW-0732">Signal</keyword>
<dbReference type="OrthoDB" id="1705403at2759"/>
<organism evidence="4 7">
    <name type="scientific">Arabidopsis thaliana</name>
    <name type="common">Mouse-ear cress</name>
    <dbReference type="NCBI Taxonomy" id="3702"/>
    <lineage>
        <taxon>Eukaryota</taxon>
        <taxon>Viridiplantae</taxon>
        <taxon>Streptophyta</taxon>
        <taxon>Embryophyta</taxon>
        <taxon>Tracheophyta</taxon>
        <taxon>Spermatophyta</taxon>
        <taxon>Magnoliopsida</taxon>
        <taxon>eudicotyledons</taxon>
        <taxon>Gunneridae</taxon>
        <taxon>Pentapetalae</taxon>
        <taxon>rosids</taxon>
        <taxon>malvids</taxon>
        <taxon>Brassicales</taxon>
        <taxon>Brassicaceae</taxon>
        <taxon>Camelineae</taxon>
        <taxon>Arabidopsis</taxon>
    </lineage>
</organism>
<evidence type="ECO:0000256" key="3">
    <source>
        <dbReference type="SAM" id="SignalP"/>
    </source>
</evidence>
<keyword evidence="2" id="KW-0812">Transmembrane</keyword>
<feature type="transmembrane region" description="Helical" evidence="2">
    <location>
        <begin position="93"/>
        <end position="115"/>
    </location>
</feature>
<dbReference type="Pfam" id="PF00106">
    <property type="entry name" value="adh_short"/>
    <property type="match status" value="1"/>
</dbReference>
<dbReference type="SUPFAM" id="SSF51735">
    <property type="entry name" value="NAD(P)-binding Rossmann-fold domains"/>
    <property type="match status" value="1"/>
</dbReference>
<dbReference type="EMBL" id="CACSHJ010000089">
    <property type="protein sequence ID" value="CAA0381196.1"/>
    <property type="molecule type" value="Genomic_DNA"/>
</dbReference>
<evidence type="ECO:0008006" key="8">
    <source>
        <dbReference type="Google" id="ProtNLM"/>
    </source>
</evidence>
<protein>
    <recommendedName>
        <fullName evidence="8">NAD(P)-binding Rossmann-fold superfamily protein</fullName>
    </recommendedName>
</protein>
<evidence type="ECO:0000256" key="1">
    <source>
        <dbReference type="SAM" id="MobiDB-lite"/>
    </source>
</evidence>
<name>A0A5S9X9T7_ARATH</name>
<dbReference type="Proteomes" id="UP000434276">
    <property type="component" value="Unassembled WGS sequence"/>
</dbReference>
<dbReference type="PANTHER" id="PTHR45274">
    <property type="entry name" value="NAD(P)-BINDING ROSSMANN-FOLD SUPERFAMILY PROTEIN"/>
    <property type="match status" value="1"/>
</dbReference>
<feature type="compositionally biased region" description="Basic and acidic residues" evidence="1">
    <location>
        <begin position="361"/>
        <end position="374"/>
    </location>
</feature>
<dbReference type="PROSITE" id="PS00061">
    <property type="entry name" value="ADH_SHORT"/>
    <property type="match status" value="1"/>
</dbReference>
<evidence type="ECO:0000313" key="7">
    <source>
        <dbReference type="Proteomes" id="UP000434276"/>
    </source>
</evidence>
<sequence>MIMMKLKPLILVFFSMFLVLHYLTNQTNSDSYLGGHTGITTPLRPPPPRKTYCSKSSSSPPPPKYMYVTGVPGELYRTEPDDQWGYNSSVNRNLVKCLLVIVIVGFGVINFPTLISEKLSVELKLKLDFRLGLPGIEIRIEFSVKFTWDQRNKLTQEVSSAFSGKLNILNNLRTILPHFYQLRLPAPEEIASLVAFLCLPAASYTTRQEELKACLNDCKSSGLVVSGSVRDQRDKLIQWQAQHSFLCRFIIIFFFLQKSKASDASEETINTTFDINVFGTITLIKLVTPHMLKQGGGHFVVISSAAGKVPSPGQAIYSASKHALHGYFHSLRSEFCQEGIKVTVVIPGPIETLNGTGTSTSEDKKSHEKRVSSE</sequence>
<proteinExistence type="predicted"/>
<dbReference type="ExpressionAtlas" id="A0A5S9X9T7">
    <property type="expression patterns" value="baseline and differential"/>
</dbReference>
<accession>A0A654F531</accession>
<keyword evidence="2" id="KW-1133">Transmembrane helix</keyword>
<dbReference type="PANTHER" id="PTHR45274:SF2">
    <property type="entry name" value="NAD(P)-BINDING ROSSMANN-FOLD SUPERFAMILY PROTEIN"/>
    <property type="match status" value="1"/>
</dbReference>
<dbReference type="InterPro" id="IPR002347">
    <property type="entry name" value="SDR_fam"/>
</dbReference>
<dbReference type="InterPro" id="IPR036291">
    <property type="entry name" value="NAD(P)-bd_dom_sf"/>
</dbReference>
<evidence type="ECO:0000313" key="6">
    <source>
        <dbReference type="Proteomes" id="UP000426265"/>
    </source>
</evidence>
<evidence type="ECO:0000313" key="4">
    <source>
        <dbReference type="EMBL" id="CAA0381196.1"/>
    </source>
</evidence>
<feature type="signal peptide" evidence="3">
    <location>
        <begin position="1"/>
        <end position="29"/>
    </location>
</feature>
<dbReference type="EMBL" id="CACRSJ010000106">
    <property type="protein sequence ID" value="VYS56158.1"/>
    <property type="molecule type" value="Genomic_DNA"/>
</dbReference>
<keyword evidence="2" id="KW-0472">Membrane</keyword>
<feature type="region of interest" description="Disordered" evidence="1">
    <location>
        <begin position="353"/>
        <end position="374"/>
    </location>
</feature>
<gene>
    <name evidence="5" type="ORF">AN1_LOCUS11612</name>
    <name evidence="4" type="ORF">C24_LOCUS11451</name>
</gene>
<dbReference type="AlphaFoldDB" id="A0A5S9X9T7"/>
<feature type="region of interest" description="Disordered" evidence="1">
    <location>
        <begin position="36"/>
        <end position="61"/>
    </location>
</feature>